<dbReference type="Pfam" id="PF00486">
    <property type="entry name" value="Trans_reg_C"/>
    <property type="match status" value="1"/>
</dbReference>
<organism evidence="4 5">
    <name type="scientific">Serratia plymuthica</name>
    <dbReference type="NCBI Taxonomy" id="82996"/>
    <lineage>
        <taxon>Bacteria</taxon>
        <taxon>Pseudomonadati</taxon>
        <taxon>Pseudomonadota</taxon>
        <taxon>Gammaproteobacteria</taxon>
        <taxon>Enterobacterales</taxon>
        <taxon>Yersiniaceae</taxon>
        <taxon>Serratia</taxon>
    </lineage>
</organism>
<proteinExistence type="predicted"/>
<evidence type="ECO:0000313" key="5">
    <source>
        <dbReference type="Proteomes" id="UP000248196"/>
    </source>
</evidence>
<dbReference type="SUPFAM" id="SSF46894">
    <property type="entry name" value="C-terminal effector domain of the bipartite response regulators"/>
    <property type="match status" value="1"/>
</dbReference>
<feature type="DNA-binding region" description="OmpR/PhoB-type" evidence="2">
    <location>
        <begin position="1"/>
        <end position="94"/>
    </location>
</feature>
<dbReference type="RefSeq" id="WP_004945834.1">
    <property type="nucleotide sequence ID" value="NZ_PESE01000001.1"/>
</dbReference>
<dbReference type="GO" id="GO:0003677">
    <property type="term" value="F:DNA binding"/>
    <property type="evidence" value="ECO:0007669"/>
    <property type="project" value="UniProtKB-UniRule"/>
</dbReference>
<dbReference type="InterPro" id="IPR001867">
    <property type="entry name" value="OmpR/PhoB-type_DNA-bd"/>
</dbReference>
<dbReference type="AlphaFoldDB" id="A0A318P374"/>
<protein>
    <submittedName>
        <fullName evidence="4">CadC family transcriptional regulator</fullName>
    </submittedName>
</protein>
<feature type="domain" description="OmpR/PhoB-type" evidence="3">
    <location>
        <begin position="1"/>
        <end position="94"/>
    </location>
</feature>
<dbReference type="GO" id="GO:0006355">
    <property type="term" value="P:regulation of DNA-templated transcription"/>
    <property type="evidence" value="ECO:0007669"/>
    <property type="project" value="InterPro"/>
</dbReference>
<reference evidence="4 5" key="1">
    <citation type="submission" date="2017-11" db="EMBL/GenBank/DDBJ databases">
        <title>Genome sequence of the oocydin A producing rhizobacterium Serratia plymuthica 4Rx5.</title>
        <authorList>
            <person name="Matilla M.A."/>
            <person name="Udaondo Z."/>
            <person name="Salmond G.P.C."/>
        </authorList>
    </citation>
    <scope>NUCLEOTIDE SEQUENCE [LARGE SCALE GENOMIC DNA]</scope>
    <source>
        <strain evidence="4 5">4Rx5</strain>
    </source>
</reference>
<sequence length="301" mass="34055">MNLDKRIKIRNLDVLTPSREKFRLRWKEYQILSLLVARSPELVSRTEIIENIWKGTYCSDSTINQTIKSIRQKIGDVEHTLIRTIPRLGYKVENKAAFHFISEEDEYGVDEIWKVSGNINEDFQAEISESGNKDDEISAEKIDTHEEAITSSGPPVAVVSVPLKNTTIRNKMTASAGFFSVPAVRVVKYLSVFVSLLIISHFSYVLGNQTRPPIINDIQNNTRVVLTLTLNNPQSNGPQTLLCLYQGESLEQATIECIDPKQGKFKQPVKYEISEAKGKGKINLILPNKTIQYQVAYDVKN</sequence>
<dbReference type="PROSITE" id="PS51755">
    <property type="entry name" value="OMPR_PHOB"/>
    <property type="match status" value="1"/>
</dbReference>
<keyword evidence="1 2" id="KW-0238">DNA-binding</keyword>
<comment type="caution">
    <text evidence="4">The sequence shown here is derived from an EMBL/GenBank/DDBJ whole genome shotgun (WGS) entry which is preliminary data.</text>
</comment>
<evidence type="ECO:0000313" key="4">
    <source>
        <dbReference type="EMBL" id="PYD40494.1"/>
    </source>
</evidence>
<dbReference type="InterPro" id="IPR036388">
    <property type="entry name" value="WH-like_DNA-bd_sf"/>
</dbReference>
<dbReference type="CDD" id="cd00383">
    <property type="entry name" value="trans_reg_C"/>
    <property type="match status" value="1"/>
</dbReference>
<evidence type="ECO:0000256" key="1">
    <source>
        <dbReference type="ARBA" id="ARBA00023125"/>
    </source>
</evidence>
<dbReference type="OrthoDB" id="6311790at2"/>
<dbReference type="GO" id="GO:0000160">
    <property type="term" value="P:phosphorelay signal transduction system"/>
    <property type="evidence" value="ECO:0007669"/>
    <property type="project" value="InterPro"/>
</dbReference>
<dbReference type="InterPro" id="IPR016032">
    <property type="entry name" value="Sig_transdc_resp-reg_C-effctor"/>
</dbReference>
<dbReference type="Gene3D" id="1.10.10.10">
    <property type="entry name" value="Winged helix-like DNA-binding domain superfamily/Winged helix DNA-binding domain"/>
    <property type="match status" value="1"/>
</dbReference>
<gene>
    <name evidence="4" type="ORF">CT690_04170</name>
</gene>
<evidence type="ECO:0000256" key="2">
    <source>
        <dbReference type="PROSITE-ProRule" id="PRU01091"/>
    </source>
</evidence>
<dbReference type="Proteomes" id="UP000248196">
    <property type="component" value="Unassembled WGS sequence"/>
</dbReference>
<accession>A0A318P374</accession>
<dbReference type="EMBL" id="PESE01000001">
    <property type="protein sequence ID" value="PYD40494.1"/>
    <property type="molecule type" value="Genomic_DNA"/>
</dbReference>
<dbReference type="SMART" id="SM00862">
    <property type="entry name" value="Trans_reg_C"/>
    <property type="match status" value="1"/>
</dbReference>
<evidence type="ECO:0000259" key="3">
    <source>
        <dbReference type="PROSITE" id="PS51755"/>
    </source>
</evidence>
<name>A0A318P374_SERPL</name>